<keyword evidence="6" id="KW-0406">Ion transport</keyword>
<dbReference type="PANTHER" id="PTHR30069">
    <property type="entry name" value="TONB-DEPENDENT OUTER MEMBRANE RECEPTOR"/>
    <property type="match status" value="1"/>
</dbReference>
<keyword evidence="7 11" id="KW-0798">TonB box</keyword>
<keyword evidence="14" id="KW-0675">Receptor</keyword>
<keyword evidence="2 10" id="KW-0813">Transport</keyword>
<dbReference type="Pfam" id="PF07715">
    <property type="entry name" value="Plug"/>
    <property type="match status" value="1"/>
</dbReference>
<keyword evidence="9 10" id="KW-0998">Cell outer membrane</keyword>
<reference evidence="14" key="1">
    <citation type="submission" date="2020-09" db="EMBL/GenBank/DDBJ databases">
        <title>Brevundimonas sp. LVF2 isolated from a puddle in Goettingen, Germany.</title>
        <authorList>
            <person name="Friedrich I."/>
            <person name="Klassen A."/>
            <person name="Hannes N."/>
            <person name="Schneider D."/>
            <person name="Hertel R."/>
            <person name="Daniel R."/>
        </authorList>
    </citation>
    <scope>NUCLEOTIDE SEQUENCE</scope>
    <source>
        <strain evidence="14">LVF2</strain>
    </source>
</reference>
<dbReference type="GO" id="GO:0044718">
    <property type="term" value="P:siderophore transmembrane transport"/>
    <property type="evidence" value="ECO:0007669"/>
    <property type="project" value="TreeGrafter"/>
</dbReference>
<keyword evidence="4 10" id="KW-0812">Transmembrane</keyword>
<evidence type="ECO:0000256" key="10">
    <source>
        <dbReference type="PROSITE-ProRule" id="PRU01360"/>
    </source>
</evidence>
<feature type="domain" description="TonB-dependent receptor-like beta-barrel" evidence="12">
    <location>
        <begin position="246"/>
        <end position="651"/>
    </location>
</feature>
<evidence type="ECO:0000256" key="11">
    <source>
        <dbReference type="RuleBase" id="RU003357"/>
    </source>
</evidence>
<dbReference type="SUPFAM" id="SSF56935">
    <property type="entry name" value="Porins"/>
    <property type="match status" value="1"/>
</dbReference>
<keyword evidence="15" id="KW-1185">Reference proteome</keyword>
<evidence type="ECO:0000259" key="12">
    <source>
        <dbReference type="Pfam" id="PF00593"/>
    </source>
</evidence>
<evidence type="ECO:0000313" key="15">
    <source>
        <dbReference type="Proteomes" id="UP000663918"/>
    </source>
</evidence>
<gene>
    <name evidence="14" type="ORF">IFJ75_00445</name>
</gene>
<protein>
    <submittedName>
        <fullName evidence="14">TonB-dependent receptor</fullName>
    </submittedName>
</protein>
<dbReference type="InterPro" id="IPR012910">
    <property type="entry name" value="Plug_dom"/>
</dbReference>
<organism evidence="14 15">
    <name type="scientific">Brevundimonas goettingensis</name>
    <dbReference type="NCBI Taxonomy" id="2774190"/>
    <lineage>
        <taxon>Bacteria</taxon>
        <taxon>Pseudomonadati</taxon>
        <taxon>Pseudomonadota</taxon>
        <taxon>Alphaproteobacteria</taxon>
        <taxon>Caulobacterales</taxon>
        <taxon>Caulobacteraceae</taxon>
        <taxon>Brevundimonas</taxon>
    </lineage>
</organism>
<evidence type="ECO:0000256" key="6">
    <source>
        <dbReference type="ARBA" id="ARBA00023065"/>
    </source>
</evidence>
<comment type="subcellular location">
    <subcellularLocation>
        <location evidence="1 10">Cell outer membrane</location>
        <topology evidence="1 10">Multi-pass membrane protein</topology>
    </subcellularLocation>
</comment>
<dbReference type="Gene3D" id="2.170.130.10">
    <property type="entry name" value="TonB-dependent receptor, plug domain"/>
    <property type="match status" value="1"/>
</dbReference>
<dbReference type="Gene3D" id="2.40.170.20">
    <property type="entry name" value="TonB-dependent receptor, beta-barrel domain"/>
    <property type="match status" value="1"/>
</dbReference>
<dbReference type="RefSeq" id="WP_207870617.1">
    <property type="nucleotide sequence ID" value="NZ_CP062222.1"/>
</dbReference>
<evidence type="ECO:0000256" key="2">
    <source>
        <dbReference type="ARBA" id="ARBA00022448"/>
    </source>
</evidence>
<keyword evidence="5" id="KW-0732">Signal</keyword>
<sequence>MFQIPPPPPEPTLLPEVVVTAARLPPAAGEAAFSVIRLDQTTLDRSTRLDEALATVPAVSLFRRTSSLGANPTTQGISLRAIAPSGAGRTLVTLDGVPLNDPFGGWVIWSQVAPESLESLDIVRGAGAGPYGAGALTGVIALRERDGEGGMLDASVGEDGGRRLAAATTLTSGRVAITGSVLLDHSDGYIPVRGPAAGAADTPLDLDTKSAALRADVGLDALTALSLRASAYDEDRGSGLLNTRSSAIGHVYSATLSRTPSKGALGWRAQVWRRQSDFSNSSASVAADRSTTTPANDQYATPATGWGANLALRQSALDLFGGRLEWELGADARYAEGETQERFSWSAPLNRFTRDRYAGGETSVIGAYAEGSWTGGPWLVAGGLRLDQWKNADGHRLELDRATGAALLDETYADRSGEVTSARLAVRRDLGAGWAARAAAYSGFRPATINELHRPFRVGNDITESNPDLEPERLQGVETGLSWDRETTTLGATLFWNRIEDAIVNVTIGTGPGVIAALPRGGFVPAGGVLRQRQNAGTIEATGVELNAEQRLDRITLTAAVSWTDAELDGGTSAPQLTGLRPAQAPEWSATAGIDWRATDRLTLSSRARYESARFDDDLNSRTLDAALTLDARADFALRDGVSLYAVADNLFDEDVEVSQTADGIAGFGPPRTLRAGLTLSW</sequence>
<dbReference type="InterPro" id="IPR037066">
    <property type="entry name" value="Plug_dom_sf"/>
</dbReference>
<evidence type="ECO:0000313" key="14">
    <source>
        <dbReference type="EMBL" id="QTC91440.1"/>
    </source>
</evidence>
<accession>A0A975C3Z1</accession>
<name>A0A975C3Z1_9CAUL</name>
<evidence type="ECO:0000256" key="5">
    <source>
        <dbReference type="ARBA" id="ARBA00022729"/>
    </source>
</evidence>
<dbReference type="KEGG" id="bgoe:IFJ75_00445"/>
<dbReference type="AlphaFoldDB" id="A0A975C3Z1"/>
<keyword evidence="3 10" id="KW-1134">Transmembrane beta strand</keyword>
<dbReference type="PANTHER" id="PTHR30069:SF53">
    <property type="entry name" value="COLICIN I RECEPTOR-RELATED"/>
    <property type="match status" value="1"/>
</dbReference>
<dbReference type="GO" id="GO:0009279">
    <property type="term" value="C:cell outer membrane"/>
    <property type="evidence" value="ECO:0007669"/>
    <property type="project" value="UniProtKB-SubCell"/>
</dbReference>
<evidence type="ECO:0000256" key="9">
    <source>
        <dbReference type="ARBA" id="ARBA00023237"/>
    </source>
</evidence>
<dbReference type="EMBL" id="CP062222">
    <property type="protein sequence ID" value="QTC91440.1"/>
    <property type="molecule type" value="Genomic_DNA"/>
</dbReference>
<proteinExistence type="inferred from homology"/>
<evidence type="ECO:0000256" key="4">
    <source>
        <dbReference type="ARBA" id="ARBA00022692"/>
    </source>
</evidence>
<dbReference type="PROSITE" id="PS52016">
    <property type="entry name" value="TONB_DEPENDENT_REC_3"/>
    <property type="match status" value="1"/>
</dbReference>
<dbReference type="InterPro" id="IPR000531">
    <property type="entry name" value="Beta-barrel_TonB"/>
</dbReference>
<dbReference type="Proteomes" id="UP000663918">
    <property type="component" value="Chromosome"/>
</dbReference>
<dbReference type="Pfam" id="PF00593">
    <property type="entry name" value="TonB_dep_Rec_b-barrel"/>
    <property type="match status" value="1"/>
</dbReference>
<comment type="similarity">
    <text evidence="10 11">Belongs to the TonB-dependent receptor family.</text>
</comment>
<evidence type="ECO:0000256" key="1">
    <source>
        <dbReference type="ARBA" id="ARBA00004571"/>
    </source>
</evidence>
<feature type="domain" description="TonB-dependent receptor plug" evidence="13">
    <location>
        <begin position="32"/>
        <end position="139"/>
    </location>
</feature>
<evidence type="ECO:0000256" key="7">
    <source>
        <dbReference type="ARBA" id="ARBA00023077"/>
    </source>
</evidence>
<evidence type="ECO:0000259" key="13">
    <source>
        <dbReference type="Pfam" id="PF07715"/>
    </source>
</evidence>
<dbReference type="InterPro" id="IPR039426">
    <property type="entry name" value="TonB-dep_rcpt-like"/>
</dbReference>
<keyword evidence="8 10" id="KW-0472">Membrane</keyword>
<dbReference type="GO" id="GO:0015344">
    <property type="term" value="F:siderophore uptake transmembrane transporter activity"/>
    <property type="evidence" value="ECO:0007669"/>
    <property type="project" value="TreeGrafter"/>
</dbReference>
<dbReference type="InterPro" id="IPR036942">
    <property type="entry name" value="Beta-barrel_TonB_sf"/>
</dbReference>
<evidence type="ECO:0000256" key="8">
    <source>
        <dbReference type="ARBA" id="ARBA00023136"/>
    </source>
</evidence>
<evidence type="ECO:0000256" key="3">
    <source>
        <dbReference type="ARBA" id="ARBA00022452"/>
    </source>
</evidence>